<dbReference type="Pfam" id="PF00248">
    <property type="entry name" value="Aldo_ket_red"/>
    <property type="match status" value="1"/>
</dbReference>
<evidence type="ECO:0000313" key="3">
    <source>
        <dbReference type="EMBL" id="TSJ39527.1"/>
    </source>
</evidence>
<protein>
    <submittedName>
        <fullName evidence="3">Aldo/keto reductase</fullName>
    </submittedName>
</protein>
<keyword evidence="1" id="KW-0560">Oxidoreductase</keyword>
<dbReference type="OrthoDB" id="9773828at2"/>
<evidence type="ECO:0000259" key="2">
    <source>
        <dbReference type="Pfam" id="PF00248"/>
    </source>
</evidence>
<name>A0A556MHY5_9SPHI</name>
<accession>A0A556MHY5</accession>
<dbReference type="Proteomes" id="UP000318733">
    <property type="component" value="Unassembled WGS sequence"/>
</dbReference>
<dbReference type="PANTHER" id="PTHR43364:SF4">
    <property type="entry name" value="NAD(P)-LINKED OXIDOREDUCTASE SUPERFAMILY PROTEIN"/>
    <property type="match status" value="1"/>
</dbReference>
<comment type="caution">
    <text evidence="3">The sequence shown here is derived from an EMBL/GenBank/DDBJ whole genome shotgun (WGS) entry which is preliminary data.</text>
</comment>
<evidence type="ECO:0000256" key="1">
    <source>
        <dbReference type="ARBA" id="ARBA00023002"/>
    </source>
</evidence>
<dbReference type="GO" id="GO:0016491">
    <property type="term" value="F:oxidoreductase activity"/>
    <property type="evidence" value="ECO:0007669"/>
    <property type="project" value="UniProtKB-KW"/>
</dbReference>
<dbReference type="Gene3D" id="3.20.20.100">
    <property type="entry name" value="NADP-dependent oxidoreductase domain"/>
    <property type="match status" value="1"/>
</dbReference>
<dbReference type="InterPro" id="IPR050523">
    <property type="entry name" value="AKR_Detox_Biosynth"/>
</dbReference>
<dbReference type="AlphaFoldDB" id="A0A556MHY5"/>
<sequence length="343" mass="38480">MKYNFLGNTGVLVSEICFGTMTFGGSEEGIWGNIGRVQQDEVNQMMKTVVDAGINFIDTANVYSFGKSEELLGQSIIDLGLNRNNLVIATKVRGRMSPDVNDVGLSRFNIFQSVDASLKRLQLDHIDILYVHGVDIMTPVEETVRALNDIVLTGKVRYIAICNWPAWMVMKAQGIIEKHGWNKFVGLQYFYSLSGRDIEREIVPMAQDQNLAIFPWSPLAGGFLSGKYTRNNETAGDSRRDKFDFPPINKEKAYDIIDVLAEIGKQHNVSVAQLALAWVRLQKGVTSTIIGAKTIDQLNDNLKSVDIELSADELKRIDEVSALPKEYPGWMVERQMSDRLLKK</sequence>
<feature type="domain" description="NADP-dependent oxidoreductase" evidence="2">
    <location>
        <begin position="15"/>
        <end position="321"/>
    </location>
</feature>
<organism evidence="3 4">
    <name type="scientific">Mucilaginibacter corticis</name>
    <dbReference type="NCBI Taxonomy" id="2597670"/>
    <lineage>
        <taxon>Bacteria</taxon>
        <taxon>Pseudomonadati</taxon>
        <taxon>Bacteroidota</taxon>
        <taxon>Sphingobacteriia</taxon>
        <taxon>Sphingobacteriales</taxon>
        <taxon>Sphingobacteriaceae</taxon>
        <taxon>Mucilaginibacter</taxon>
    </lineage>
</organism>
<dbReference type="SUPFAM" id="SSF51430">
    <property type="entry name" value="NAD(P)-linked oxidoreductase"/>
    <property type="match status" value="1"/>
</dbReference>
<proteinExistence type="predicted"/>
<keyword evidence="4" id="KW-1185">Reference proteome</keyword>
<dbReference type="InterPro" id="IPR036812">
    <property type="entry name" value="NAD(P)_OxRdtase_dom_sf"/>
</dbReference>
<evidence type="ECO:0000313" key="4">
    <source>
        <dbReference type="Proteomes" id="UP000318733"/>
    </source>
</evidence>
<reference evidence="3 4" key="1">
    <citation type="submission" date="2019-07" db="EMBL/GenBank/DDBJ databases">
        <authorList>
            <person name="Huq M.A."/>
        </authorList>
    </citation>
    <scope>NUCLEOTIDE SEQUENCE [LARGE SCALE GENOMIC DNA]</scope>
    <source>
        <strain evidence="3 4">MAH-19</strain>
    </source>
</reference>
<gene>
    <name evidence="3" type="ORF">FO440_17440</name>
</gene>
<dbReference type="FunFam" id="3.20.20.100:FF:000004">
    <property type="entry name" value="Oxidoreductase, aldo/keto reductase"/>
    <property type="match status" value="1"/>
</dbReference>
<dbReference type="InterPro" id="IPR023210">
    <property type="entry name" value="NADP_OxRdtase_dom"/>
</dbReference>
<dbReference type="RefSeq" id="WP_144249564.1">
    <property type="nucleotide sequence ID" value="NZ_VLPK01000003.1"/>
</dbReference>
<dbReference type="PANTHER" id="PTHR43364">
    <property type="entry name" value="NADH-SPECIFIC METHYLGLYOXAL REDUCTASE-RELATED"/>
    <property type="match status" value="1"/>
</dbReference>
<dbReference type="GO" id="GO:0005829">
    <property type="term" value="C:cytosol"/>
    <property type="evidence" value="ECO:0007669"/>
    <property type="project" value="TreeGrafter"/>
</dbReference>
<dbReference type="CDD" id="cd19091">
    <property type="entry name" value="AKR_PsAKR"/>
    <property type="match status" value="1"/>
</dbReference>
<dbReference type="EMBL" id="VLPK01000003">
    <property type="protein sequence ID" value="TSJ39527.1"/>
    <property type="molecule type" value="Genomic_DNA"/>
</dbReference>